<accession>U1GJ88</accession>
<organism evidence="3 4">
    <name type="scientific">Endocarpon pusillum (strain Z07020 / HMAS-L-300199)</name>
    <name type="common">Lichen-forming fungus</name>
    <dbReference type="NCBI Taxonomy" id="1263415"/>
    <lineage>
        <taxon>Eukaryota</taxon>
        <taxon>Fungi</taxon>
        <taxon>Dikarya</taxon>
        <taxon>Ascomycota</taxon>
        <taxon>Pezizomycotina</taxon>
        <taxon>Eurotiomycetes</taxon>
        <taxon>Chaetothyriomycetidae</taxon>
        <taxon>Verrucariales</taxon>
        <taxon>Verrucariaceae</taxon>
        <taxon>Endocarpon</taxon>
    </lineage>
</organism>
<feature type="compositionally biased region" description="Acidic residues" evidence="1">
    <location>
        <begin position="219"/>
        <end position="230"/>
    </location>
</feature>
<evidence type="ECO:0000313" key="3">
    <source>
        <dbReference type="EMBL" id="ERF71906.1"/>
    </source>
</evidence>
<dbReference type="EMBL" id="KE721162">
    <property type="protein sequence ID" value="ERF71906.1"/>
    <property type="molecule type" value="Genomic_DNA"/>
</dbReference>
<dbReference type="PROSITE" id="PS00028">
    <property type="entry name" value="ZINC_FINGER_C2H2_1"/>
    <property type="match status" value="2"/>
</dbReference>
<feature type="compositionally biased region" description="Polar residues" evidence="1">
    <location>
        <begin position="209"/>
        <end position="218"/>
    </location>
</feature>
<evidence type="ECO:0000256" key="1">
    <source>
        <dbReference type="SAM" id="MobiDB-lite"/>
    </source>
</evidence>
<dbReference type="HOGENOM" id="CLU_657255_0_0_1"/>
<dbReference type="InterPro" id="IPR013087">
    <property type="entry name" value="Znf_C2H2_type"/>
</dbReference>
<keyword evidence="4" id="KW-1185">Reference proteome</keyword>
<dbReference type="AlphaFoldDB" id="U1GJ88"/>
<feature type="region of interest" description="Disordered" evidence="1">
    <location>
        <begin position="209"/>
        <end position="242"/>
    </location>
</feature>
<dbReference type="OrthoDB" id="10371843at2759"/>
<gene>
    <name evidence="3" type="ORF">EPUS_08222</name>
</gene>
<sequence>MAHSYAFNYIVSTVSKAFDPQNDPRVSAIVEEYRRTVDDHNKSPTWALHVKRRQAFAKLQRLHNEVKTRIKAEIIEHEDSSLFFDDDLDKQKIYWAVMQSHGELDPVNNSDSKQANSMDLRIIHDSLPQPEVKRKTPSLRLGTVKDNYRFCNHPGCDWKTELYIGSTYILQNHMITDHGKRLFPCRKGCPEAFRTGPSRQLHEISKHGNSAACQPSESETNEQAELDPEEDLTKIGGHNSTDVDMKDISEAVSNDNDGLNKECYQEINIENALDVGYKPAANLGEDATAVDPIHSTAATTEDAVGIKKLSTTSDGSFHYCTHPGCPWKIRVHKNAYSTIRKHIRTKHLGIRYSCQAPGCDISYISNSDRRRHELEKHGIVAAKPEQSTILVQRRDVSSLSSLHLTAMSMHAVCIVRVE</sequence>
<proteinExistence type="predicted"/>
<reference evidence="4" key="1">
    <citation type="journal article" date="2014" name="BMC Genomics">
        <title>Genome characteristics reveal the impact of lichenization on lichen-forming fungus Endocarpon pusillum Hedwig (Verrucariales, Ascomycota).</title>
        <authorList>
            <person name="Wang Y.-Y."/>
            <person name="Liu B."/>
            <person name="Zhang X.-Y."/>
            <person name="Zhou Q.-M."/>
            <person name="Zhang T."/>
            <person name="Li H."/>
            <person name="Yu Y.-F."/>
            <person name="Zhang X.-L."/>
            <person name="Hao X.-Y."/>
            <person name="Wang M."/>
            <person name="Wang L."/>
            <person name="Wei J.-C."/>
        </authorList>
    </citation>
    <scope>NUCLEOTIDE SEQUENCE [LARGE SCALE GENOMIC DNA]</scope>
    <source>
        <strain evidence="4">Z07020 / HMAS-L-300199</strain>
    </source>
</reference>
<protein>
    <recommendedName>
        <fullName evidence="2">C2H2-type domain-containing protein</fullName>
    </recommendedName>
</protein>
<dbReference type="RefSeq" id="XP_007802426.1">
    <property type="nucleotide sequence ID" value="XM_007804235.1"/>
</dbReference>
<evidence type="ECO:0000313" key="4">
    <source>
        <dbReference type="Proteomes" id="UP000019373"/>
    </source>
</evidence>
<dbReference type="Proteomes" id="UP000019373">
    <property type="component" value="Unassembled WGS sequence"/>
</dbReference>
<dbReference type="SMART" id="SM00355">
    <property type="entry name" value="ZnF_C2H2"/>
    <property type="match status" value="4"/>
</dbReference>
<name>U1GJ88_ENDPU</name>
<feature type="domain" description="C2H2-type" evidence="2">
    <location>
        <begin position="354"/>
        <end position="377"/>
    </location>
</feature>
<feature type="domain" description="C2H2-type" evidence="2">
    <location>
        <begin position="185"/>
        <end position="207"/>
    </location>
</feature>
<dbReference type="GeneID" id="19243073"/>
<evidence type="ECO:0000259" key="2">
    <source>
        <dbReference type="PROSITE" id="PS00028"/>
    </source>
</evidence>